<dbReference type="EMBL" id="CAJEWN010004162">
    <property type="protein sequence ID" value="CAD2209389.1"/>
    <property type="molecule type" value="Genomic_DNA"/>
</dbReference>
<dbReference type="GO" id="GO:0006260">
    <property type="term" value="P:DNA replication"/>
    <property type="evidence" value="ECO:0007669"/>
    <property type="project" value="UniProtKB-KW"/>
</dbReference>
<dbReference type="Proteomes" id="UP000580250">
    <property type="component" value="Unassembled WGS sequence"/>
</dbReference>
<dbReference type="SUPFAM" id="SSF53098">
    <property type="entry name" value="Ribonuclease H-like"/>
    <property type="match status" value="1"/>
</dbReference>
<evidence type="ECO:0000256" key="1">
    <source>
        <dbReference type="ARBA" id="ARBA00005755"/>
    </source>
</evidence>
<comment type="caution">
    <text evidence="10">The sequence shown here is derived from an EMBL/GenBank/DDBJ whole genome shotgun (WGS) entry which is preliminary data.</text>
</comment>
<evidence type="ECO:0000256" key="2">
    <source>
        <dbReference type="ARBA" id="ARBA00012417"/>
    </source>
</evidence>
<dbReference type="Pfam" id="PF03175">
    <property type="entry name" value="DNA_pol_B_2"/>
    <property type="match status" value="1"/>
</dbReference>
<sequence length="245" mass="28853">MEDGKIWRSPLKQNGKSCMICGNNRSITFSHRPYAQTKVDKQIITQTPLRDFTQWILFELNPQYSTMAFSHNGGRYDMVMVFREIYLKGVVPSMIRRGNKLYELKIPRNNKCNEVVFRDSYNLCPVALGKLIGAFGLQVTEKQFFPHLANISENYGRTLQQLPPKSDYLYEGMRPDKQNEFDKWYEEEKNQQFSLDEALAEYCTNDVQILTEALIAFRKNLWKLAKGKIHNLKHPRKELTYYEMQ</sequence>
<dbReference type="InterPro" id="IPR012337">
    <property type="entry name" value="RNaseH-like_sf"/>
</dbReference>
<evidence type="ECO:0000313" key="10">
    <source>
        <dbReference type="EMBL" id="CAD2209389.1"/>
    </source>
</evidence>
<dbReference type="PANTHER" id="PTHR33568:SF3">
    <property type="entry name" value="DNA-DIRECTED DNA POLYMERASE"/>
    <property type="match status" value="1"/>
</dbReference>
<dbReference type="EC" id="2.7.7.7" evidence="2"/>
<keyword evidence="7" id="KW-0238">DNA-binding</keyword>
<dbReference type="OrthoDB" id="5871067at2759"/>
<evidence type="ECO:0000256" key="8">
    <source>
        <dbReference type="ARBA" id="ARBA00049244"/>
    </source>
</evidence>
<dbReference type="GO" id="GO:0003887">
    <property type="term" value="F:DNA-directed DNA polymerase activity"/>
    <property type="evidence" value="ECO:0007669"/>
    <property type="project" value="UniProtKB-KW"/>
</dbReference>
<evidence type="ECO:0000256" key="6">
    <source>
        <dbReference type="ARBA" id="ARBA00022932"/>
    </source>
</evidence>
<evidence type="ECO:0000256" key="5">
    <source>
        <dbReference type="ARBA" id="ARBA00022705"/>
    </source>
</evidence>
<organism evidence="10 11">
    <name type="scientific">Meloidogyne enterolobii</name>
    <name type="common">Root-knot nematode worm</name>
    <name type="synonym">Meloidogyne mayaguensis</name>
    <dbReference type="NCBI Taxonomy" id="390850"/>
    <lineage>
        <taxon>Eukaryota</taxon>
        <taxon>Metazoa</taxon>
        <taxon>Ecdysozoa</taxon>
        <taxon>Nematoda</taxon>
        <taxon>Chromadorea</taxon>
        <taxon>Rhabditida</taxon>
        <taxon>Tylenchina</taxon>
        <taxon>Tylenchomorpha</taxon>
        <taxon>Tylenchoidea</taxon>
        <taxon>Meloidogynidae</taxon>
        <taxon>Meloidogyninae</taxon>
        <taxon>Meloidogyne</taxon>
    </lineage>
</organism>
<evidence type="ECO:0000259" key="9">
    <source>
        <dbReference type="Pfam" id="PF03175"/>
    </source>
</evidence>
<dbReference type="InterPro" id="IPR004868">
    <property type="entry name" value="DNA-dir_DNA_pol_B_mt/vir"/>
</dbReference>
<protein>
    <recommendedName>
        <fullName evidence="2">DNA-directed DNA polymerase</fullName>
        <ecNumber evidence="2">2.7.7.7</ecNumber>
    </recommendedName>
</protein>
<dbReference type="GO" id="GO:0000166">
    <property type="term" value="F:nucleotide binding"/>
    <property type="evidence" value="ECO:0007669"/>
    <property type="project" value="InterPro"/>
</dbReference>
<evidence type="ECO:0000313" key="11">
    <source>
        <dbReference type="Proteomes" id="UP000580250"/>
    </source>
</evidence>
<keyword evidence="6" id="KW-0239">DNA-directed DNA polymerase</keyword>
<dbReference type="InterPro" id="IPR036397">
    <property type="entry name" value="RNaseH_sf"/>
</dbReference>
<reference evidence="10 11" key="1">
    <citation type="submission" date="2020-08" db="EMBL/GenBank/DDBJ databases">
        <authorList>
            <person name="Koutsovoulos G."/>
            <person name="Danchin GJ E."/>
        </authorList>
    </citation>
    <scope>NUCLEOTIDE SEQUENCE [LARGE SCALE GENOMIC DNA]</scope>
</reference>
<evidence type="ECO:0000256" key="3">
    <source>
        <dbReference type="ARBA" id="ARBA00022679"/>
    </source>
</evidence>
<keyword evidence="4" id="KW-0548">Nucleotidyltransferase</keyword>
<comment type="similarity">
    <text evidence="1">Belongs to the DNA polymerase type-B family.</text>
</comment>
<keyword evidence="5" id="KW-0235">DNA replication</keyword>
<gene>
    <name evidence="10" type="ORF">MENT_LOCUS63541</name>
</gene>
<comment type="catalytic activity">
    <reaction evidence="8">
        <text>DNA(n) + a 2'-deoxyribonucleoside 5'-triphosphate = DNA(n+1) + diphosphate</text>
        <dbReference type="Rhea" id="RHEA:22508"/>
        <dbReference type="Rhea" id="RHEA-COMP:17339"/>
        <dbReference type="Rhea" id="RHEA-COMP:17340"/>
        <dbReference type="ChEBI" id="CHEBI:33019"/>
        <dbReference type="ChEBI" id="CHEBI:61560"/>
        <dbReference type="ChEBI" id="CHEBI:173112"/>
        <dbReference type="EC" id="2.7.7.7"/>
    </reaction>
</comment>
<proteinExistence type="inferred from homology"/>
<dbReference type="AlphaFoldDB" id="A0A6V7YCH8"/>
<evidence type="ECO:0000256" key="4">
    <source>
        <dbReference type="ARBA" id="ARBA00022695"/>
    </source>
</evidence>
<accession>A0A6V7YCH8</accession>
<name>A0A6V7YCH8_MELEN</name>
<dbReference type="Gene3D" id="3.30.420.10">
    <property type="entry name" value="Ribonuclease H-like superfamily/Ribonuclease H"/>
    <property type="match status" value="1"/>
</dbReference>
<dbReference type="PANTHER" id="PTHR33568">
    <property type="entry name" value="DNA POLYMERASE"/>
    <property type="match status" value="1"/>
</dbReference>
<dbReference type="GO" id="GO:0003677">
    <property type="term" value="F:DNA binding"/>
    <property type="evidence" value="ECO:0007669"/>
    <property type="project" value="UniProtKB-KW"/>
</dbReference>
<feature type="domain" description="DNA-directed DNA polymerase family B mitochondria/virus" evidence="9">
    <location>
        <begin position="69"/>
        <end position="233"/>
    </location>
</feature>
<keyword evidence="3" id="KW-0808">Transferase</keyword>
<evidence type="ECO:0000256" key="7">
    <source>
        <dbReference type="ARBA" id="ARBA00023125"/>
    </source>
</evidence>